<dbReference type="EMBL" id="JAVIDA010000010">
    <property type="protein sequence ID" value="MDQ9071647.1"/>
    <property type="molecule type" value="Genomic_DNA"/>
</dbReference>
<dbReference type="RefSeq" id="WP_308955972.1">
    <property type="nucleotide sequence ID" value="NZ_JAVICY010000008.1"/>
</dbReference>
<keyword evidence="3 8" id="KW-0479">Metal-binding</keyword>
<accession>A0AAW8JGD0</accession>
<feature type="binding site" evidence="8">
    <location>
        <position position="67"/>
    </location>
    <ligand>
        <name>GTP</name>
        <dbReference type="ChEBI" id="CHEBI:37565"/>
    </ligand>
</feature>
<evidence type="ECO:0000256" key="2">
    <source>
        <dbReference type="ARBA" id="ARBA00022679"/>
    </source>
</evidence>
<keyword evidence="10" id="KW-0548">Nucleotidyltransferase</keyword>
<dbReference type="InterPro" id="IPR029044">
    <property type="entry name" value="Nucleotide-diphossugar_trans"/>
</dbReference>
<dbReference type="GO" id="GO:0061603">
    <property type="term" value="F:molybdenum cofactor guanylyltransferase activity"/>
    <property type="evidence" value="ECO:0007669"/>
    <property type="project" value="UniProtKB-EC"/>
</dbReference>
<keyword evidence="1 8" id="KW-0963">Cytoplasm</keyword>
<dbReference type="SUPFAM" id="SSF53448">
    <property type="entry name" value="Nucleotide-diphospho-sugar transferases"/>
    <property type="match status" value="1"/>
</dbReference>
<name>A0AAW8JGD0_9GAMM</name>
<dbReference type="PANTHER" id="PTHR19136">
    <property type="entry name" value="MOLYBDENUM COFACTOR GUANYLYLTRANSFERASE"/>
    <property type="match status" value="1"/>
</dbReference>
<proteinExistence type="inferred from homology"/>
<gene>
    <name evidence="8" type="primary">mobA</name>
    <name evidence="10" type="ORF">RFH51_09270</name>
</gene>
<comment type="subunit">
    <text evidence="8">Monomer.</text>
</comment>
<evidence type="ECO:0000256" key="1">
    <source>
        <dbReference type="ARBA" id="ARBA00022490"/>
    </source>
</evidence>
<feature type="binding site" evidence="8">
    <location>
        <position position="100"/>
    </location>
    <ligand>
        <name>GTP</name>
        <dbReference type="ChEBI" id="CHEBI:37565"/>
    </ligand>
</feature>
<keyword evidence="5 8" id="KW-0460">Magnesium</keyword>
<comment type="caution">
    <text evidence="8">Lacks conserved residue(s) required for the propagation of feature annotation.</text>
</comment>
<dbReference type="GO" id="GO:0005737">
    <property type="term" value="C:cytoplasm"/>
    <property type="evidence" value="ECO:0007669"/>
    <property type="project" value="UniProtKB-SubCell"/>
</dbReference>
<dbReference type="GO" id="GO:0046872">
    <property type="term" value="F:metal ion binding"/>
    <property type="evidence" value="ECO:0007669"/>
    <property type="project" value="UniProtKB-KW"/>
</dbReference>
<dbReference type="EC" id="2.7.7.77" evidence="8"/>
<sequence>MSLGGLILAGGQGSRMGYRNKGLMTFDNAHLIDPAINVLKGQCEYVAISANQDIEAYQKKQFDVWKDIAPWLHCGPLGGVCSSVDHFPESIQYIQVLACDTPFIEQQIIEKLSKAIRETQHFAVYAKTSSQIHPTIFQFHRSALSHMKLFIQQQDKLGIRHWLTSIGAYAVEFKNDSSFININDEVTLKKYDLTNRVRYE</sequence>
<keyword evidence="2 8" id="KW-0808">Transferase</keyword>
<evidence type="ECO:0000256" key="3">
    <source>
        <dbReference type="ARBA" id="ARBA00022723"/>
    </source>
</evidence>
<comment type="function">
    <text evidence="8">Transfers a GMP moiety from GTP to Mo-molybdopterin (Mo-MPT) cofactor (Moco or molybdenum cofactor) to form Mo-molybdopterin guanine dinucleotide (Mo-MGD) cofactor.</text>
</comment>
<evidence type="ECO:0000313" key="11">
    <source>
        <dbReference type="Proteomes" id="UP001243195"/>
    </source>
</evidence>
<evidence type="ECO:0000256" key="5">
    <source>
        <dbReference type="ARBA" id="ARBA00022842"/>
    </source>
</evidence>
<comment type="subcellular location">
    <subcellularLocation>
        <location evidence="8">Cytoplasm</location>
    </subcellularLocation>
</comment>
<dbReference type="GO" id="GO:1902758">
    <property type="term" value="P:bis(molybdopterin guanine dinucleotide)molybdenum biosynthetic process"/>
    <property type="evidence" value="ECO:0007669"/>
    <property type="project" value="TreeGrafter"/>
</dbReference>
<comment type="domain">
    <text evidence="8">The N-terminal domain determines nucleotide recognition and specific binding, while the C-terminal domain determines the specific binding to the target protein.</text>
</comment>
<dbReference type="GO" id="GO:0005525">
    <property type="term" value="F:GTP binding"/>
    <property type="evidence" value="ECO:0007669"/>
    <property type="project" value="UniProtKB-UniRule"/>
</dbReference>
<keyword evidence="4 8" id="KW-0547">Nucleotide-binding</keyword>
<feature type="binding site" evidence="8">
    <location>
        <position position="100"/>
    </location>
    <ligand>
        <name>Mg(2+)</name>
        <dbReference type="ChEBI" id="CHEBI:18420"/>
    </ligand>
</feature>
<comment type="caution">
    <text evidence="10">The sequence shown here is derived from an EMBL/GenBank/DDBJ whole genome shotgun (WGS) entry which is preliminary data.</text>
</comment>
<evidence type="ECO:0000259" key="9">
    <source>
        <dbReference type="Pfam" id="PF12804"/>
    </source>
</evidence>
<dbReference type="Pfam" id="PF12804">
    <property type="entry name" value="NTP_transf_3"/>
    <property type="match status" value="1"/>
</dbReference>
<evidence type="ECO:0000256" key="7">
    <source>
        <dbReference type="ARBA" id="ARBA00023150"/>
    </source>
</evidence>
<feature type="domain" description="MobA-like NTP transferase" evidence="9">
    <location>
        <begin position="5"/>
        <end position="163"/>
    </location>
</feature>
<reference evidence="10" key="1">
    <citation type="submission" date="2023-08" db="EMBL/GenBank/DDBJ databases">
        <title>Emergence of clinically-relevant ST2 carbapenem-resistant Acinetobacter baumannii strains in hospital sewages in Zhejiang, East of China.</title>
        <authorList>
            <person name="Kaichao C."/>
            <person name="Zhang R."/>
        </authorList>
    </citation>
    <scope>NUCLEOTIDE SEQUENCE</scope>
    <source>
        <strain evidence="10">M-SY-60</strain>
    </source>
</reference>
<evidence type="ECO:0000256" key="6">
    <source>
        <dbReference type="ARBA" id="ARBA00023134"/>
    </source>
</evidence>
<dbReference type="AlphaFoldDB" id="A0AAW8JGD0"/>
<evidence type="ECO:0000256" key="8">
    <source>
        <dbReference type="HAMAP-Rule" id="MF_00316"/>
    </source>
</evidence>
<comment type="cofactor">
    <cofactor evidence="8">
        <name>Mg(2+)</name>
        <dbReference type="ChEBI" id="CHEBI:18420"/>
    </cofactor>
</comment>
<dbReference type="PANTHER" id="PTHR19136:SF81">
    <property type="entry name" value="MOLYBDENUM COFACTOR GUANYLYLTRANSFERASE"/>
    <property type="match status" value="1"/>
</dbReference>
<protein>
    <recommendedName>
        <fullName evidence="8">Molybdenum cofactor guanylyltransferase</fullName>
        <shortName evidence="8">MoCo guanylyltransferase</shortName>
        <ecNumber evidence="8">2.7.7.77</ecNumber>
    </recommendedName>
    <alternativeName>
        <fullName evidence="8">GTP:molybdopterin guanylyltransferase</fullName>
    </alternativeName>
    <alternativeName>
        <fullName evidence="8">Mo-MPT guanylyltransferase</fullName>
    </alternativeName>
    <alternativeName>
        <fullName evidence="8">Molybdopterin guanylyltransferase</fullName>
    </alternativeName>
    <alternativeName>
        <fullName evidence="8">Molybdopterin-guanine dinucleotide synthase</fullName>
        <shortName evidence="8">MGD synthase</shortName>
    </alternativeName>
</protein>
<evidence type="ECO:0000313" key="10">
    <source>
        <dbReference type="EMBL" id="MDQ9071647.1"/>
    </source>
</evidence>
<feature type="binding site" evidence="8">
    <location>
        <position position="21"/>
    </location>
    <ligand>
        <name>GTP</name>
        <dbReference type="ChEBI" id="CHEBI:37565"/>
    </ligand>
</feature>
<evidence type="ECO:0000256" key="4">
    <source>
        <dbReference type="ARBA" id="ARBA00022741"/>
    </source>
</evidence>
<comment type="catalytic activity">
    <reaction evidence="8">
        <text>Mo-molybdopterin + GTP + H(+) = Mo-molybdopterin guanine dinucleotide + diphosphate</text>
        <dbReference type="Rhea" id="RHEA:34243"/>
        <dbReference type="ChEBI" id="CHEBI:15378"/>
        <dbReference type="ChEBI" id="CHEBI:33019"/>
        <dbReference type="ChEBI" id="CHEBI:37565"/>
        <dbReference type="ChEBI" id="CHEBI:71302"/>
        <dbReference type="ChEBI" id="CHEBI:71310"/>
        <dbReference type="EC" id="2.7.7.77"/>
    </reaction>
</comment>
<dbReference type="InterPro" id="IPR013482">
    <property type="entry name" value="Molybde_CF_guanTrfase"/>
</dbReference>
<dbReference type="InterPro" id="IPR025877">
    <property type="entry name" value="MobA-like_NTP_Trfase"/>
</dbReference>
<dbReference type="CDD" id="cd02503">
    <property type="entry name" value="MobA"/>
    <property type="match status" value="1"/>
</dbReference>
<keyword evidence="6 8" id="KW-0342">GTP-binding</keyword>
<feature type="binding site" evidence="8">
    <location>
        <begin position="8"/>
        <end position="10"/>
    </location>
    <ligand>
        <name>GTP</name>
        <dbReference type="ChEBI" id="CHEBI:37565"/>
    </ligand>
</feature>
<keyword evidence="7 8" id="KW-0501">Molybdenum cofactor biosynthesis</keyword>
<dbReference type="Gene3D" id="3.90.550.10">
    <property type="entry name" value="Spore Coat Polysaccharide Biosynthesis Protein SpsA, Chain A"/>
    <property type="match status" value="1"/>
</dbReference>
<dbReference type="HAMAP" id="MF_00316">
    <property type="entry name" value="MobA"/>
    <property type="match status" value="1"/>
</dbReference>
<organism evidence="10 11">
    <name type="scientific">Acinetobacter gerneri</name>
    <dbReference type="NCBI Taxonomy" id="202952"/>
    <lineage>
        <taxon>Bacteria</taxon>
        <taxon>Pseudomonadati</taxon>
        <taxon>Pseudomonadota</taxon>
        <taxon>Gammaproteobacteria</taxon>
        <taxon>Moraxellales</taxon>
        <taxon>Moraxellaceae</taxon>
        <taxon>Acinetobacter</taxon>
    </lineage>
</organism>
<comment type="similarity">
    <text evidence="8">Belongs to the MobA family.</text>
</comment>
<dbReference type="Proteomes" id="UP001243195">
    <property type="component" value="Unassembled WGS sequence"/>
</dbReference>